<reference evidence="2" key="1">
    <citation type="submission" date="2023-04" db="EMBL/GenBank/DDBJ databases">
        <title>Phytophthora fragariaefolia NBRC 109709.</title>
        <authorList>
            <person name="Ichikawa N."/>
            <person name="Sato H."/>
            <person name="Tonouchi N."/>
        </authorList>
    </citation>
    <scope>NUCLEOTIDE SEQUENCE</scope>
    <source>
        <strain evidence="2">NBRC 109709</strain>
    </source>
</reference>
<accession>A0A9W6XUX2</accession>
<dbReference type="AlphaFoldDB" id="A0A9W6XUX2"/>
<keyword evidence="3" id="KW-1185">Reference proteome</keyword>
<gene>
    <name evidence="2" type="ORF">Pfra01_001800800</name>
</gene>
<dbReference type="EMBL" id="BSXT01002163">
    <property type="protein sequence ID" value="GMF47546.1"/>
    <property type="molecule type" value="Genomic_DNA"/>
</dbReference>
<comment type="caution">
    <text evidence="2">The sequence shown here is derived from an EMBL/GenBank/DDBJ whole genome shotgun (WGS) entry which is preliminary data.</text>
</comment>
<feature type="compositionally biased region" description="Basic and acidic residues" evidence="1">
    <location>
        <begin position="129"/>
        <end position="142"/>
    </location>
</feature>
<evidence type="ECO:0000313" key="3">
    <source>
        <dbReference type="Proteomes" id="UP001165121"/>
    </source>
</evidence>
<feature type="compositionally biased region" description="Basic and acidic residues" evidence="1">
    <location>
        <begin position="20"/>
        <end position="31"/>
    </location>
</feature>
<dbReference type="OrthoDB" id="18087at2759"/>
<evidence type="ECO:0000256" key="1">
    <source>
        <dbReference type="SAM" id="MobiDB-lite"/>
    </source>
</evidence>
<name>A0A9W6XUX2_9STRA</name>
<sequence>MRVMLLDPAKIRKQRGRAASKKDSVKQESNKPEPNQPGMLRIMTPKSAAAATATSDSAPVLTANGATPSIETGSERGSEKRAPKGGKKNGGRGRNNPKKGKDAGDGADGEGASKTDAKPHPRRKGGNNGKKEPNTKGERVRY</sequence>
<protein>
    <submittedName>
        <fullName evidence="2">Unnamed protein product</fullName>
    </submittedName>
</protein>
<dbReference type="Proteomes" id="UP001165121">
    <property type="component" value="Unassembled WGS sequence"/>
</dbReference>
<organism evidence="2 3">
    <name type="scientific">Phytophthora fragariaefolia</name>
    <dbReference type="NCBI Taxonomy" id="1490495"/>
    <lineage>
        <taxon>Eukaryota</taxon>
        <taxon>Sar</taxon>
        <taxon>Stramenopiles</taxon>
        <taxon>Oomycota</taxon>
        <taxon>Peronosporomycetes</taxon>
        <taxon>Peronosporales</taxon>
        <taxon>Peronosporaceae</taxon>
        <taxon>Phytophthora</taxon>
    </lineage>
</organism>
<feature type="compositionally biased region" description="Basic and acidic residues" evidence="1">
    <location>
        <begin position="73"/>
        <end position="82"/>
    </location>
</feature>
<evidence type="ECO:0000313" key="2">
    <source>
        <dbReference type="EMBL" id="GMF47546.1"/>
    </source>
</evidence>
<feature type="region of interest" description="Disordered" evidence="1">
    <location>
        <begin position="1"/>
        <end position="142"/>
    </location>
</feature>
<feature type="compositionally biased region" description="Low complexity" evidence="1">
    <location>
        <begin position="47"/>
        <end position="58"/>
    </location>
</feature>
<proteinExistence type="predicted"/>
<feature type="compositionally biased region" description="Basic residues" evidence="1">
    <location>
        <begin position="83"/>
        <end position="98"/>
    </location>
</feature>